<sequence length="250" mass="28194">MKLVSFDVGLRNLAFCILEGTSRKDVRILHWDLIDVMAEGAGHDAKCFKCGKPANWKQQEQYACSVHKKAGRVCTKTSLSQKTLEALKKEAGGFNLEGATKKSLVDALYSHYSSRVWKRCVKSCKQGSVVDLAPFINTSLTSRTSLWNGSHRVVFEQQPDKRMMAVQAMMHMWFECHGYSTKGVSAVHKLTNMVTIDDVTKTYKGRKKTGIVHASALVPAQWKDYMLKHPKKDDLADAFLQGLWFMENSK</sequence>
<dbReference type="InterPro" id="IPR012337">
    <property type="entry name" value="RNaseH-like_sf"/>
</dbReference>
<evidence type="ECO:0000313" key="1">
    <source>
        <dbReference type="EMBL" id="QHS85710.1"/>
    </source>
</evidence>
<proteinExistence type="predicted"/>
<dbReference type="AlphaFoldDB" id="A0A6C0B0Y8"/>
<dbReference type="Gene3D" id="3.30.420.10">
    <property type="entry name" value="Ribonuclease H-like superfamily/Ribonuclease H"/>
    <property type="match status" value="2"/>
</dbReference>
<evidence type="ECO:0008006" key="2">
    <source>
        <dbReference type="Google" id="ProtNLM"/>
    </source>
</evidence>
<accession>A0A6C0B0Y8</accession>
<dbReference type="EMBL" id="MN739048">
    <property type="protein sequence ID" value="QHS85710.1"/>
    <property type="molecule type" value="Genomic_DNA"/>
</dbReference>
<dbReference type="InterPro" id="IPR036397">
    <property type="entry name" value="RNaseH_sf"/>
</dbReference>
<dbReference type="GO" id="GO:0003676">
    <property type="term" value="F:nucleic acid binding"/>
    <property type="evidence" value="ECO:0007669"/>
    <property type="project" value="InterPro"/>
</dbReference>
<protein>
    <recommendedName>
        <fullName evidence="2">Mitochondrial resolvase Ydc2 catalytic domain-containing protein</fullName>
    </recommendedName>
</protein>
<reference evidence="1" key="1">
    <citation type="journal article" date="2020" name="Nature">
        <title>Giant virus diversity and host interactions through global metagenomics.</title>
        <authorList>
            <person name="Schulz F."/>
            <person name="Roux S."/>
            <person name="Paez-Espino D."/>
            <person name="Jungbluth S."/>
            <person name="Walsh D.A."/>
            <person name="Denef V.J."/>
            <person name="McMahon K.D."/>
            <person name="Konstantinidis K.T."/>
            <person name="Eloe-Fadrosh E.A."/>
            <person name="Kyrpides N.C."/>
            <person name="Woyke T."/>
        </authorList>
    </citation>
    <scope>NUCLEOTIDE SEQUENCE</scope>
    <source>
        <strain evidence="1">GVMAG-M-3300009185-36</strain>
    </source>
</reference>
<name>A0A6C0B0Y8_9ZZZZ</name>
<dbReference type="SUPFAM" id="SSF53098">
    <property type="entry name" value="Ribonuclease H-like"/>
    <property type="match status" value="1"/>
</dbReference>
<organism evidence="1">
    <name type="scientific">viral metagenome</name>
    <dbReference type="NCBI Taxonomy" id="1070528"/>
    <lineage>
        <taxon>unclassified sequences</taxon>
        <taxon>metagenomes</taxon>
        <taxon>organismal metagenomes</taxon>
    </lineage>
</organism>